<gene>
    <name evidence="3" type="ORF">sS8_4867</name>
</gene>
<dbReference type="Gene3D" id="3.10.450.740">
    <property type="match status" value="1"/>
</dbReference>
<sequence>MISKPAIDAERIRKAMQSGKAADAESGGLRYVRFVHDFEDIARGTVIFDHGTVYGYPAIGRLLALRTGLAKQLSGPFWMEEKIHGFNIRVTRIEDGLIALTRGGYVCPFTNDRLPDLLDTAIFDDQPDLVLCAEVAGPDNPYLESAPPFITEDVRLFVFDLMRRNSPRFLPQDEKMELSRRYALPSVEIFGRFETSDLKPISDILKRLDEEGREGAVFKEDSPRQRRTKHVTGSANLSDIRNSVYSLLDLSPEYFTSRILRLALFVDEQELEGSDDLNRRAGAAFLDGLQEAIRRHHREGRVSHRFRCRFRDPENAGHLIRYLKRASGHVQIVKRDLKPDGEFWLLEFDRIYPSLNGLLSDWLAGKVVFD</sequence>
<reference evidence="3 4" key="1">
    <citation type="submission" date="2016-12" db="EMBL/GenBank/DDBJ databases">
        <title>Genome sequencing of Methylocaldum marinum.</title>
        <authorList>
            <person name="Takeuchi M."/>
            <person name="Kamagata Y."/>
            <person name="Hiraoka S."/>
            <person name="Oshima K."/>
            <person name="Hattori M."/>
            <person name="Iwasaki W."/>
        </authorList>
    </citation>
    <scope>NUCLEOTIDE SEQUENCE [LARGE SCALE GENOMIC DNA]</scope>
    <source>
        <strain evidence="3 4">S8</strain>
    </source>
</reference>
<dbReference type="Pfam" id="PF09414">
    <property type="entry name" value="RNA_ligase"/>
    <property type="match status" value="1"/>
</dbReference>
<dbReference type="NCBIfam" id="TIGR01209">
    <property type="entry name" value="RNA ligase"/>
    <property type="match status" value="1"/>
</dbReference>
<feature type="domain" description="RNA ligase Pab1020 C-terminal" evidence="2">
    <location>
        <begin position="247"/>
        <end position="365"/>
    </location>
</feature>
<accession>A0A250KYS6</accession>
<evidence type="ECO:0000259" key="2">
    <source>
        <dbReference type="Pfam" id="PF18330"/>
    </source>
</evidence>
<name>A0A250KYS6_9GAMM</name>
<feature type="domain" description="RNA ligase" evidence="1">
    <location>
        <begin position="76"/>
        <end position="229"/>
    </location>
</feature>
<organism evidence="3 4">
    <name type="scientific">Methylocaldum marinum</name>
    <dbReference type="NCBI Taxonomy" id="1432792"/>
    <lineage>
        <taxon>Bacteria</taxon>
        <taxon>Pseudomonadati</taxon>
        <taxon>Pseudomonadota</taxon>
        <taxon>Gammaproteobacteria</taxon>
        <taxon>Methylococcales</taxon>
        <taxon>Methylococcaceae</taxon>
        <taxon>Methylocaldum</taxon>
    </lineage>
</organism>
<dbReference type="AlphaFoldDB" id="A0A250KYS6"/>
<dbReference type="Gene3D" id="3.30.1490.70">
    <property type="match status" value="1"/>
</dbReference>
<keyword evidence="4" id="KW-1185">Reference proteome</keyword>
<protein>
    <recommendedName>
        <fullName evidence="5">ATP-dependent DNA ligase</fullName>
    </recommendedName>
</protein>
<dbReference type="EMBL" id="AP017928">
    <property type="protein sequence ID" value="BBA36790.1"/>
    <property type="molecule type" value="Genomic_DNA"/>
</dbReference>
<dbReference type="InterPro" id="IPR021122">
    <property type="entry name" value="RNA_ligase_dom_REL/Rnl2"/>
</dbReference>
<evidence type="ECO:0000259" key="1">
    <source>
        <dbReference type="Pfam" id="PF09414"/>
    </source>
</evidence>
<dbReference type="KEGG" id="mmai:sS8_4867"/>
<dbReference type="InterPro" id="IPR001072">
    <property type="entry name" value="RNA_ligase_Pab1020"/>
</dbReference>
<dbReference type="InterPro" id="IPR041596">
    <property type="entry name" value="Lig_Pab1020_C"/>
</dbReference>
<proteinExistence type="predicted"/>
<dbReference type="Pfam" id="PF18330">
    <property type="entry name" value="Lig_C"/>
    <property type="match status" value="1"/>
</dbReference>
<evidence type="ECO:0000313" key="3">
    <source>
        <dbReference type="EMBL" id="BBA36790.1"/>
    </source>
</evidence>
<dbReference type="Proteomes" id="UP000266313">
    <property type="component" value="Chromosome"/>
</dbReference>
<dbReference type="Gene3D" id="3.30.70.2160">
    <property type="match status" value="1"/>
</dbReference>
<dbReference type="Gene3D" id="3.30.470.30">
    <property type="entry name" value="DNA ligase/mRNA capping enzyme"/>
    <property type="match status" value="1"/>
</dbReference>
<dbReference type="SUPFAM" id="SSF56091">
    <property type="entry name" value="DNA ligase/mRNA capping enzyme, catalytic domain"/>
    <property type="match status" value="1"/>
</dbReference>
<dbReference type="CDD" id="cd07894">
    <property type="entry name" value="Adenylation_RNA_ligase"/>
    <property type="match status" value="1"/>
</dbReference>
<evidence type="ECO:0008006" key="5">
    <source>
        <dbReference type="Google" id="ProtNLM"/>
    </source>
</evidence>
<evidence type="ECO:0000313" key="4">
    <source>
        <dbReference type="Proteomes" id="UP000266313"/>
    </source>
</evidence>
<dbReference type="PRINTS" id="PR01048">
    <property type="entry name" value="Y414FAMILY"/>
</dbReference>